<dbReference type="Gene3D" id="3.40.1190.20">
    <property type="match status" value="1"/>
</dbReference>
<feature type="domain" description="Carbohydrate kinase PfkB" evidence="5">
    <location>
        <begin position="45"/>
        <end position="324"/>
    </location>
</feature>
<evidence type="ECO:0000313" key="7">
    <source>
        <dbReference type="Proteomes" id="UP000230935"/>
    </source>
</evidence>
<dbReference type="PROSITE" id="PS00583">
    <property type="entry name" value="PFKB_KINASES_1"/>
    <property type="match status" value="1"/>
</dbReference>
<evidence type="ECO:0000256" key="1">
    <source>
        <dbReference type="ARBA" id="ARBA00010688"/>
    </source>
</evidence>
<evidence type="ECO:0000256" key="4">
    <source>
        <dbReference type="RuleBase" id="RU003704"/>
    </source>
</evidence>
<dbReference type="SUPFAM" id="SSF53613">
    <property type="entry name" value="Ribokinase-like"/>
    <property type="match status" value="1"/>
</dbReference>
<evidence type="ECO:0000256" key="2">
    <source>
        <dbReference type="ARBA" id="ARBA00022679"/>
    </source>
</evidence>
<evidence type="ECO:0000256" key="3">
    <source>
        <dbReference type="ARBA" id="ARBA00022777"/>
    </source>
</evidence>
<dbReference type="Pfam" id="PF00294">
    <property type="entry name" value="PfkB"/>
    <property type="match status" value="1"/>
</dbReference>
<comment type="similarity">
    <text evidence="1 4">Belongs to the carbohydrate kinase PfkB family.</text>
</comment>
<evidence type="ECO:0000313" key="6">
    <source>
        <dbReference type="EMBL" id="PIS05455.1"/>
    </source>
</evidence>
<keyword evidence="3 4" id="KW-0418">Kinase</keyword>
<dbReference type="PRINTS" id="PR00990">
    <property type="entry name" value="RIBOKINASE"/>
</dbReference>
<dbReference type="EMBL" id="PEZZ01000006">
    <property type="protein sequence ID" value="PIS05455.1"/>
    <property type="molecule type" value="Genomic_DNA"/>
</dbReference>
<evidence type="ECO:0000259" key="5">
    <source>
        <dbReference type="Pfam" id="PF00294"/>
    </source>
</evidence>
<reference evidence="7" key="1">
    <citation type="submission" date="2017-09" db="EMBL/GenBank/DDBJ databases">
        <title>Depth-based differentiation of microbial function through sediment-hosted aquifers and enrichment of novel symbionts in the deep terrestrial subsurface.</title>
        <authorList>
            <person name="Probst A.J."/>
            <person name="Ladd B."/>
            <person name="Jarett J.K."/>
            <person name="Geller-Mcgrath D.E."/>
            <person name="Sieber C.M.K."/>
            <person name="Emerson J.B."/>
            <person name="Anantharaman K."/>
            <person name="Thomas B.C."/>
            <person name="Malmstrom R."/>
            <person name="Stieglmeier M."/>
            <person name="Klingl A."/>
            <person name="Woyke T."/>
            <person name="Ryan C.M."/>
            <person name="Banfield J.F."/>
        </authorList>
    </citation>
    <scope>NUCLEOTIDE SEQUENCE [LARGE SCALE GENOMIC DNA]</scope>
</reference>
<dbReference type="InterPro" id="IPR011611">
    <property type="entry name" value="PfkB_dom"/>
</dbReference>
<gene>
    <name evidence="6" type="ORF">COT81_00975</name>
</gene>
<dbReference type="GO" id="GO:0016301">
    <property type="term" value="F:kinase activity"/>
    <property type="evidence" value="ECO:0007669"/>
    <property type="project" value="UniProtKB-KW"/>
</dbReference>
<dbReference type="InterPro" id="IPR002139">
    <property type="entry name" value="Ribo/fructo_kinase"/>
</dbReference>
<comment type="caution">
    <text evidence="6">The sequence shown here is derived from an EMBL/GenBank/DDBJ whole genome shotgun (WGS) entry which is preliminary data.</text>
</comment>
<dbReference type="PROSITE" id="PS00584">
    <property type="entry name" value="PFKB_KINASES_2"/>
    <property type="match status" value="1"/>
</dbReference>
<dbReference type="GO" id="GO:0006796">
    <property type="term" value="P:phosphate-containing compound metabolic process"/>
    <property type="evidence" value="ECO:0007669"/>
    <property type="project" value="UniProtKB-ARBA"/>
</dbReference>
<dbReference type="InterPro" id="IPR029056">
    <property type="entry name" value="Ribokinase-like"/>
</dbReference>
<dbReference type="AlphaFoldDB" id="A0A2H0W256"/>
<dbReference type="InterPro" id="IPR002173">
    <property type="entry name" value="Carboh/pur_kinase_PfkB_CS"/>
</dbReference>
<dbReference type="PANTHER" id="PTHR10584:SF166">
    <property type="entry name" value="RIBOKINASE"/>
    <property type="match status" value="1"/>
</dbReference>
<name>A0A2H0W256_9BACT</name>
<dbReference type="Proteomes" id="UP000230935">
    <property type="component" value="Unassembled WGS sequence"/>
</dbReference>
<dbReference type="PANTHER" id="PTHR10584">
    <property type="entry name" value="SUGAR KINASE"/>
    <property type="match status" value="1"/>
</dbReference>
<organism evidence="6 7">
    <name type="scientific">Candidatus Buchananbacteria bacterium CG10_big_fil_rev_8_21_14_0_10_42_9</name>
    <dbReference type="NCBI Taxonomy" id="1974526"/>
    <lineage>
        <taxon>Bacteria</taxon>
        <taxon>Candidatus Buchananiibacteriota</taxon>
    </lineage>
</organism>
<keyword evidence="2 4" id="KW-0808">Transferase</keyword>
<accession>A0A2H0W256</accession>
<proteinExistence type="inferred from homology"/>
<sequence>MVTSYDFITVGSAVRDITFYTPEGKVFKTPQNLTSQMMLGFEYGAKISIHDVNWTFGGGGTNVAVSLARLGFKVSSMVAVGKDSDGQAIVNNLKSENVRTNFIQQYKEARTGFSFIVANSKKDNEHVAFTYRGANDEFSFAPTKLRAKRTNWLYLTHLADPEHKRNLQSIFETAKKRKMRVAWNPGKTQLALGKNLLTKYLRLTDILVLNKDEAIELVLACMRFGKRTPTHLNRPLYLLHIITDLGPKTVVITEGRNGAFASKGDKIYSVPSTRSKIADTTGAGDAFGAGFLAGYYLSKGDLQKSLEWGTINAGAILTEVGAQNGGIDRQELEARQRKLFRK</sequence>
<protein>
    <recommendedName>
        <fullName evidence="5">Carbohydrate kinase PfkB domain-containing protein</fullName>
    </recommendedName>
</protein>